<evidence type="ECO:0000256" key="4">
    <source>
        <dbReference type="SAM" id="Coils"/>
    </source>
</evidence>
<dbReference type="GO" id="GO:0005794">
    <property type="term" value="C:Golgi apparatus"/>
    <property type="evidence" value="ECO:0007669"/>
    <property type="project" value="UniProtKB-ARBA"/>
</dbReference>
<keyword evidence="3" id="KW-0325">Glycoprotein</keyword>
<comment type="caution">
    <text evidence="6">The sequence shown here is derived from an EMBL/GenBank/DDBJ whole genome shotgun (WGS) entry which is preliminary data.</text>
</comment>
<keyword evidence="4" id="KW-0175">Coiled coil</keyword>
<sequence>MSRSLPVVVALSVIVMGLWHIYAAQHASFVSELFEVELGTVKSHVKYKQAELVDRVDRTQEVLRQALNLVSGLKHEARETDERILTKLENLQLENEKLRIRSRQIARHIVESTQWRALKDWSKFSVRGFMSEVISRNNERGPPELFEFPSGLSHGRHLCFMGNDTSNGTRNSYTFAWEEALPVGAVVLNGTTLVSETEYDHNNPWHSMYNLVQFVYWKLANRCEKADRLILFHQSELRRSMGKWITQIFNAAGLPTQPYEMPIGDKPICFQKAIVSRLGMGGVPTEIFRELYAQVRCQVRTLCNLPTTRSTTENGKRSINITLMVRSGARQWKDQTAWQRVIADQCTKVEGCRWTTMYVANMTFCEQIKSMMETDILVSVHGAQLTNMIFMSQGGRILEMFPKGWLELAGGGQYIYRQLALWNGLVHEGYWRDEDQPECPFKDDSAKCFTFYKDQDVGMNETHVSTWLGRVLEDFRSVKVGDGSASSGVDSRGDHIGCYCMPDGSQHQLI</sequence>
<organism evidence="6 7">
    <name type="scientific">Ceratodon purpureus</name>
    <name type="common">Fire moss</name>
    <name type="synonym">Dicranum purpureum</name>
    <dbReference type="NCBI Taxonomy" id="3225"/>
    <lineage>
        <taxon>Eukaryota</taxon>
        <taxon>Viridiplantae</taxon>
        <taxon>Streptophyta</taxon>
        <taxon>Embryophyta</taxon>
        <taxon>Bryophyta</taxon>
        <taxon>Bryophytina</taxon>
        <taxon>Bryopsida</taxon>
        <taxon>Dicranidae</taxon>
        <taxon>Pseudoditrichales</taxon>
        <taxon>Ditrichaceae</taxon>
        <taxon>Ceratodon</taxon>
    </lineage>
</organism>
<evidence type="ECO:0000256" key="1">
    <source>
        <dbReference type="ARBA" id="ARBA00022676"/>
    </source>
</evidence>
<evidence type="ECO:0000256" key="3">
    <source>
        <dbReference type="ARBA" id="ARBA00023180"/>
    </source>
</evidence>
<dbReference type="PANTHER" id="PTHR20961">
    <property type="entry name" value="GLYCOSYLTRANSFERASE"/>
    <property type="match status" value="1"/>
</dbReference>
<dbReference type="InterPro" id="IPR049625">
    <property type="entry name" value="Glyco_transf_61_cat"/>
</dbReference>
<keyword evidence="1" id="KW-0328">Glycosyltransferase</keyword>
<reference evidence="6" key="1">
    <citation type="submission" date="2020-06" db="EMBL/GenBank/DDBJ databases">
        <title>WGS assembly of Ceratodon purpureus strain R40.</title>
        <authorList>
            <person name="Carey S.B."/>
            <person name="Jenkins J."/>
            <person name="Shu S."/>
            <person name="Lovell J.T."/>
            <person name="Sreedasyam A."/>
            <person name="Maumus F."/>
            <person name="Tiley G.P."/>
            <person name="Fernandez-Pozo N."/>
            <person name="Barry K."/>
            <person name="Chen C."/>
            <person name="Wang M."/>
            <person name="Lipzen A."/>
            <person name="Daum C."/>
            <person name="Saski C.A."/>
            <person name="Payton A.C."/>
            <person name="Mcbreen J.C."/>
            <person name="Conrad R.E."/>
            <person name="Kollar L.M."/>
            <person name="Olsson S."/>
            <person name="Huttunen S."/>
            <person name="Landis J.B."/>
            <person name="Wickett N.J."/>
            <person name="Johnson M.G."/>
            <person name="Rensing S.A."/>
            <person name="Grimwood J."/>
            <person name="Schmutz J."/>
            <person name="Mcdaniel S.F."/>
        </authorList>
    </citation>
    <scope>NUCLEOTIDE SEQUENCE</scope>
    <source>
        <strain evidence="6">R40</strain>
    </source>
</reference>
<dbReference type="Pfam" id="PF04577">
    <property type="entry name" value="Glyco_transf_61"/>
    <property type="match status" value="1"/>
</dbReference>
<name>A0A8T0GYQ9_CERPU</name>
<evidence type="ECO:0000259" key="5">
    <source>
        <dbReference type="Pfam" id="PF04577"/>
    </source>
</evidence>
<keyword evidence="2" id="KW-0808">Transferase</keyword>
<feature type="domain" description="Glycosyltransferase 61 catalytic" evidence="5">
    <location>
        <begin position="301"/>
        <end position="397"/>
    </location>
</feature>
<dbReference type="EMBL" id="CM026429">
    <property type="protein sequence ID" value="KAG0564796.1"/>
    <property type="molecule type" value="Genomic_DNA"/>
</dbReference>
<evidence type="ECO:0000256" key="2">
    <source>
        <dbReference type="ARBA" id="ARBA00022679"/>
    </source>
</evidence>
<proteinExistence type="predicted"/>
<keyword evidence="7" id="KW-1185">Reference proteome</keyword>
<protein>
    <recommendedName>
        <fullName evidence="5">Glycosyltransferase 61 catalytic domain-containing protein</fullName>
    </recommendedName>
</protein>
<dbReference type="GO" id="GO:0016763">
    <property type="term" value="F:pentosyltransferase activity"/>
    <property type="evidence" value="ECO:0007669"/>
    <property type="project" value="UniProtKB-ARBA"/>
</dbReference>
<gene>
    <name evidence="6" type="ORF">KC19_8G141000</name>
</gene>
<evidence type="ECO:0000313" key="7">
    <source>
        <dbReference type="Proteomes" id="UP000822688"/>
    </source>
</evidence>
<feature type="coiled-coil region" evidence="4">
    <location>
        <begin position="81"/>
        <end position="108"/>
    </location>
</feature>
<dbReference type="Proteomes" id="UP000822688">
    <property type="component" value="Chromosome 8"/>
</dbReference>
<evidence type="ECO:0000313" key="6">
    <source>
        <dbReference type="EMBL" id="KAG0564796.1"/>
    </source>
</evidence>
<accession>A0A8T0GYQ9</accession>
<dbReference type="PANTHER" id="PTHR20961:SF115">
    <property type="entry name" value="GLYCOSYLTRANSFERASE"/>
    <property type="match status" value="1"/>
</dbReference>
<dbReference type="InterPro" id="IPR007657">
    <property type="entry name" value="Glycosyltransferase_61"/>
</dbReference>
<dbReference type="AlphaFoldDB" id="A0A8T0GYQ9"/>